<protein>
    <submittedName>
        <fullName evidence="1">Cytoplasmic tRNA 2-thiolation protein 2</fullName>
    </submittedName>
</protein>
<accession>A0ACC3SP61</accession>
<name>A0ACC3SP61_9PEZI</name>
<evidence type="ECO:0000313" key="1">
    <source>
        <dbReference type="EMBL" id="KAK8220168.1"/>
    </source>
</evidence>
<organism evidence="1 2">
    <name type="scientific">Zalaria obscura</name>
    <dbReference type="NCBI Taxonomy" id="2024903"/>
    <lineage>
        <taxon>Eukaryota</taxon>
        <taxon>Fungi</taxon>
        <taxon>Dikarya</taxon>
        <taxon>Ascomycota</taxon>
        <taxon>Pezizomycotina</taxon>
        <taxon>Dothideomycetes</taxon>
        <taxon>Dothideomycetidae</taxon>
        <taxon>Dothideales</taxon>
        <taxon>Zalariaceae</taxon>
        <taxon>Zalaria</taxon>
    </lineage>
</organism>
<comment type="caution">
    <text evidence="1">The sequence shown here is derived from an EMBL/GenBank/DDBJ whole genome shotgun (WGS) entry which is preliminary data.</text>
</comment>
<dbReference type="EMBL" id="JAMKPW020000002">
    <property type="protein sequence ID" value="KAK8220168.1"/>
    <property type="molecule type" value="Genomic_DNA"/>
</dbReference>
<evidence type="ECO:0000313" key="2">
    <source>
        <dbReference type="Proteomes" id="UP001320706"/>
    </source>
</evidence>
<gene>
    <name evidence="1" type="primary">CTU2</name>
    <name evidence="1" type="ORF">M8818_000584</name>
</gene>
<proteinExistence type="predicted"/>
<dbReference type="Proteomes" id="UP001320706">
    <property type="component" value="Unassembled WGS sequence"/>
</dbReference>
<keyword evidence="2" id="KW-1185">Reference proteome</keyword>
<reference evidence="1" key="1">
    <citation type="submission" date="2024-02" db="EMBL/GenBank/DDBJ databases">
        <title>Metagenome Assembled Genome of Zalaria obscura JY119.</title>
        <authorList>
            <person name="Vighnesh L."/>
            <person name="Jagadeeshwari U."/>
            <person name="Venkata Ramana C."/>
            <person name="Sasikala C."/>
        </authorList>
    </citation>
    <scope>NUCLEOTIDE SEQUENCE</scope>
    <source>
        <strain evidence="1">JY119</strain>
    </source>
</reference>
<sequence length="385" mass="40780">MPGRRGQADPAKAHLCRRCQENEPAVTVRTEPLCRNCFINYIHTKVVKRVGGYKFAVCHSTAQRTFLLPLSLGASSLTLLHILDGYLKGQIERTGRTGFALHVLHIDTSSASPHAPTDPGSLLSKIQDRYPAHTYSSIPLSDILSDPSVADLISAYLSSAPPTTPTSTLTTLLSALPSPTSRADVLQALQTKLLISFAVRHNLSAVLLGHSTTTLAERVLAETAKGRGGSLPFVVADGEGNAEGNGGVPFYYPMRDLLRKEIVAHAALAVPPLTGLCVAGTGTGTGKEREREVPVSMKNSTIDGLMVQYFEGVEREYPSIVANVVRTAGKLVGEGAGEKAVRCALCGMVVALGEDLHGQGVVEGEGEEGTGRLCHGCKRSLPKAV</sequence>